<evidence type="ECO:0000256" key="4">
    <source>
        <dbReference type="ARBA" id="ARBA00022771"/>
    </source>
</evidence>
<keyword evidence="3" id="KW-0479">Metal-binding</keyword>
<dbReference type="HOGENOM" id="CLU_547413_0_0_1"/>
<sequence>MSDRPPTVNDLRVKLCFICREEETYDQPEDPPRAWCHPCKCTLVAHESCLLQWIQSADRKQNATSCRQCGEPYRIISDNPPLLKVLSAGNTAFQLLGRSFTIFFMAGVGGTIMHRVYQLLTRYGQFAFREMFGDEMYDLILTDDKCKWPVTAFILLPSLPLSLISARLSPGYSPALFTLLSYWPVVPSIAARQSFISGLIDQEISDPTTPFRRATLPLWPPSPVLVGLGGIPLVQRLYGRLFRRFKYWVLDVPPPAPTTNTRGGADDFVWRVNEGFGEVNFRIRALREPAGNEDDEVNPPADQPPALAPQDANVLAAAEERIRKNASSLGRSVGGALLAPTIARVMGQLLLRVARHSRVLRAFLGIRPPLDRKLASIMDYAPYTAGSANWRAVVAYLVRGAWSWSEADPVWWRNAIGFGIFVVAKDCLELLHLYLTKRELEARTVMDRDFSGIDPKELDLIHPVQDGQASASYTRVGSSAATNAQEGAAA</sequence>
<proteinExistence type="predicted"/>
<gene>
    <name evidence="9" type="ORF">SCHCODRAFT_237491</name>
</gene>
<name>D8QG02_SCHCM</name>
<dbReference type="GO" id="GO:0008270">
    <property type="term" value="F:zinc ion binding"/>
    <property type="evidence" value="ECO:0007669"/>
    <property type="project" value="UniProtKB-KW"/>
</dbReference>
<protein>
    <recommendedName>
        <fullName evidence="8">RING-CH-type domain-containing protein</fullName>
    </recommendedName>
</protein>
<dbReference type="AlphaFoldDB" id="D8QG02"/>
<dbReference type="SMART" id="SM00744">
    <property type="entry name" value="RINGv"/>
    <property type="match status" value="1"/>
</dbReference>
<evidence type="ECO:0000256" key="6">
    <source>
        <dbReference type="ARBA" id="ARBA00022989"/>
    </source>
</evidence>
<dbReference type="InterPro" id="IPR013083">
    <property type="entry name" value="Znf_RING/FYVE/PHD"/>
</dbReference>
<keyword evidence="7" id="KW-0472">Membrane</keyword>
<reference evidence="9 10" key="1">
    <citation type="journal article" date="2010" name="Nat. Biotechnol.">
        <title>Genome sequence of the model mushroom Schizophyllum commune.</title>
        <authorList>
            <person name="Ohm R.A."/>
            <person name="de Jong J.F."/>
            <person name="Lugones L.G."/>
            <person name="Aerts A."/>
            <person name="Kothe E."/>
            <person name="Stajich J.E."/>
            <person name="de Vries R.P."/>
            <person name="Record E."/>
            <person name="Levasseur A."/>
            <person name="Baker S.E."/>
            <person name="Bartholomew K.A."/>
            <person name="Coutinho P.M."/>
            <person name="Erdmann S."/>
            <person name="Fowler T.J."/>
            <person name="Gathman A.C."/>
            <person name="Lombard V."/>
            <person name="Henrissat B."/>
            <person name="Knabe N."/>
            <person name="Kuees U."/>
            <person name="Lilly W.W."/>
            <person name="Lindquist E."/>
            <person name="Lucas S."/>
            <person name="Magnuson J.K."/>
            <person name="Piumi F."/>
            <person name="Raudaskoski M."/>
            <person name="Salamov A."/>
            <person name="Schmutz J."/>
            <person name="Schwarze F.W.M.R."/>
            <person name="vanKuyk P.A."/>
            <person name="Horton J.S."/>
            <person name="Grigoriev I.V."/>
            <person name="Woesten H.A.B."/>
        </authorList>
    </citation>
    <scope>NUCLEOTIDE SEQUENCE [LARGE SCALE GENOMIC DNA]</scope>
    <source>
        <strain evidence="10">H4-8 / FGSC 9210</strain>
    </source>
</reference>
<dbReference type="OrthoDB" id="5817083at2759"/>
<dbReference type="GO" id="GO:0016020">
    <property type="term" value="C:membrane"/>
    <property type="evidence" value="ECO:0007669"/>
    <property type="project" value="UniProtKB-SubCell"/>
</dbReference>
<keyword evidence="2" id="KW-0812">Transmembrane</keyword>
<accession>D8QG02</accession>
<dbReference type="Gene3D" id="3.30.40.10">
    <property type="entry name" value="Zinc/RING finger domain, C3HC4 (zinc finger)"/>
    <property type="match status" value="1"/>
</dbReference>
<evidence type="ECO:0000256" key="3">
    <source>
        <dbReference type="ARBA" id="ARBA00022723"/>
    </source>
</evidence>
<evidence type="ECO:0000256" key="2">
    <source>
        <dbReference type="ARBA" id="ARBA00022692"/>
    </source>
</evidence>
<dbReference type="eggNOG" id="KOG3053">
    <property type="taxonomic scope" value="Eukaryota"/>
</dbReference>
<evidence type="ECO:0000256" key="1">
    <source>
        <dbReference type="ARBA" id="ARBA00004141"/>
    </source>
</evidence>
<dbReference type="KEGG" id="scm:SCHCO_02639078"/>
<keyword evidence="10" id="KW-1185">Reference proteome</keyword>
<dbReference type="VEuPathDB" id="FungiDB:SCHCODRAFT_02639078"/>
<evidence type="ECO:0000313" key="9">
    <source>
        <dbReference type="EMBL" id="EFI93511.1"/>
    </source>
</evidence>
<comment type="subcellular location">
    <subcellularLocation>
        <location evidence="1">Membrane</location>
        <topology evidence="1">Multi-pass membrane protein</topology>
    </subcellularLocation>
</comment>
<dbReference type="InParanoid" id="D8QG02"/>
<dbReference type="SUPFAM" id="SSF57850">
    <property type="entry name" value="RING/U-box"/>
    <property type="match status" value="1"/>
</dbReference>
<dbReference type="RefSeq" id="XP_003028414.1">
    <property type="nucleotide sequence ID" value="XM_003028368.1"/>
</dbReference>
<evidence type="ECO:0000313" key="10">
    <source>
        <dbReference type="Proteomes" id="UP000007431"/>
    </source>
</evidence>
<dbReference type="PANTHER" id="PTHR46283">
    <property type="entry name" value="E3 UBIQUITIN-PROTEIN LIGASE MARCH5"/>
    <property type="match status" value="1"/>
</dbReference>
<dbReference type="EMBL" id="GL377311">
    <property type="protein sequence ID" value="EFI93511.1"/>
    <property type="molecule type" value="Genomic_DNA"/>
</dbReference>
<dbReference type="Pfam" id="PF12906">
    <property type="entry name" value="RINGv"/>
    <property type="match status" value="1"/>
</dbReference>
<dbReference type="InterPro" id="IPR011016">
    <property type="entry name" value="Znf_RING-CH"/>
</dbReference>
<keyword evidence="4" id="KW-0863">Zinc-finger</keyword>
<feature type="domain" description="RING-CH-type" evidence="8">
    <location>
        <begin position="8"/>
        <end position="76"/>
    </location>
</feature>
<dbReference type="GeneID" id="9591883"/>
<dbReference type="Proteomes" id="UP000007431">
    <property type="component" value="Unassembled WGS sequence"/>
</dbReference>
<evidence type="ECO:0000259" key="8">
    <source>
        <dbReference type="PROSITE" id="PS51292"/>
    </source>
</evidence>
<dbReference type="OMA" id="DFDLWPP"/>
<keyword evidence="5" id="KW-0862">Zinc</keyword>
<keyword evidence="6" id="KW-1133">Transmembrane helix</keyword>
<evidence type="ECO:0000256" key="7">
    <source>
        <dbReference type="ARBA" id="ARBA00023136"/>
    </source>
</evidence>
<dbReference type="PROSITE" id="PS51292">
    <property type="entry name" value="ZF_RING_CH"/>
    <property type="match status" value="1"/>
</dbReference>
<evidence type="ECO:0000256" key="5">
    <source>
        <dbReference type="ARBA" id="ARBA00022833"/>
    </source>
</evidence>
<organism evidence="10">
    <name type="scientific">Schizophyllum commune (strain H4-8 / FGSC 9210)</name>
    <name type="common">Split gill fungus</name>
    <dbReference type="NCBI Taxonomy" id="578458"/>
    <lineage>
        <taxon>Eukaryota</taxon>
        <taxon>Fungi</taxon>
        <taxon>Dikarya</taxon>
        <taxon>Basidiomycota</taxon>
        <taxon>Agaricomycotina</taxon>
        <taxon>Agaricomycetes</taxon>
        <taxon>Agaricomycetidae</taxon>
        <taxon>Agaricales</taxon>
        <taxon>Schizophyllaceae</taxon>
        <taxon>Schizophyllum</taxon>
    </lineage>
</organism>